<dbReference type="SUPFAM" id="SSF50969">
    <property type="entry name" value="YVTN repeat-like/Quinoprotein amine dehydrogenase"/>
    <property type="match status" value="1"/>
</dbReference>
<evidence type="ECO:0000256" key="5">
    <source>
        <dbReference type="ARBA" id="ARBA00022737"/>
    </source>
</evidence>
<keyword evidence="3 7" id="KW-0853">WD repeat</keyword>
<keyword evidence="2" id="KW-0963">Cytoplasm</keyword>
<accession>A0A9W4I698</accession>
<dbReference type="Gene3D" id="2.130.10.10">
    <property type="entry name" value="YVTN repeat-like/Quinoprotein amine dehydrogenase"/>
    <property type="match status" value="3"/>
</dbReference>
<evidence type="ECO:0000313" key="9">
    <source>
        <dbReference type="Proteomes" id="UP001152592"/>
    </source>
</evidence>
<dbReference type="Proteomes" id="UP001152592">
    <property type="component" value="Unassembled WGS sequence"/>
</dbReference>
<name>A0A9W4I698_9EURO</name>
<comment type="similarity">
    <text evidence="6">Belongs to the WD repeat WDR6 family.</text>
</comment>
<gene>
    <name evidence="8" type="ORF">PSALAMII_LOCUS600</name>
</gene>
<dbReference type="InterPro" id="IPR051973">
    <property type="entry name" value="tRNA_Anticodon_Mtase-Reg"/>
</dbReference>
<dbReference type="InterPro" id="IPR019775">
    <property type="entry name" value="WD40_repeat_CS"/>
</dbReference>
<keyword evidence="4" id="KW-0819">tRNA processing</keyword>
<dbReference type="OrthoDB" id="9974981at2759"/>
<dbReference type="InterPro" id="IPR001680">
    <property type="entry name" value="WD40_rpt"/>
</dbReference>
<feature type="repeat" description="WD" evidence="7">
    <location>
        <begin position="214"/>
        <end position="264"/>
    </location>
</feature>
<keyword evidence="5" id="KW-0677">Repeat</keyword>
<dbReference type="PROSITE" id="PS50294">
    <property type="entry name" value="WD_REPEATS_REGION"/>
    <property type="match status" value="1"/>
</dbReference>
<dbReference type="PROSITE" id="PS50082">
    <property type="entry name" value="WD_REPEATS_2"/>
    <property type="match status" value="2"/>
</dbReference>
<dbReference type="AlphaFoldDB" id="A0A9W4I698"/>
<protein>
    <recommendedName>
        <fullName evidence="10">WD repeat protein</fullName>
    </recommendedName>
</protein>
<dbReference type="GO" id="GO:0005737">
    <property type="term" value="C:cytoplasm"/>
    <property type="evidence" value="ECO:0007669"/>
    <property type="project" value="UniProtKB-SubCell"/>
</dbReference>
<evidence type="ECO:0000256" key="1">
    <source>
        <dbReference type="ARBA" id="ARBA00004496"/>
    </source>
</evidence>
<organism evidence="8 9">
    <name type="scientific">Penicillium salamii</name>
    <dbReference type="NCBI Taxonomy" id="1612424"/>
    <lineage>
        <taxon>Eukaryota</taxon>
        <taxon>Fungi</taxon>
        <taxon>Dikarya</taxon>
        <taxon>Ascomycota</taxon>
        <taxon>Pezizomycotina</taxon>
        <taxon>Eurotiomycetes</taxon>
        <taxon>Eurotiomycetidae</taxon>
        <taxon>Eurotiales</taxon>
        <taxon>Aspergillaceae</taxon>
        <taxon>Penicillium</taxon>
    </lineage>
</organism>
<dbReference type="SMART" id="SM00320">
    <property type="entry name" value="WD40"/>
    <property type="match status" value="8"/>
</dbReference>
<evidence type="ECO:0000256" key="2">
    <source>
        <dbReference type="ARBA" id="ARBA00022490"/>
    </source>
</evidence>
<evidence type="ECO:0000313" key="8">
    <source>
        <dbReference type="EMBL" id="CAG8245676.1"/>
    </source>
</evidence>
<dbReference type="PROSITE" id="PS00678">
    <property type="entry name" value="WD_REPEATS_1"/>
    <property type="match status" value="1"/>
</dbReference>
<dbReference type="SUPFAM" id="SSF50978">
    <property type="entry name" value="WD40 repeat-like"/>
    <property type="match status" value="2"/>
</dbReference>
<dbReference type="InterPro" id="IPR015943">
    <property type="entry name" value="WD40/YVTN_repeat-like_dom_sf"/>
</dbReference>
<proteinExistence type="inferred from homology"/>
<dbReference type="SUPFAM" id="SSF101908">
    <property type="entry name" value="Putative isomerase YbhE"/>
    <property type="match status" value="1"/>
</dbReference>
<dbReference type="InterPro" id="IPR011044">
    <property type="entry name" value="Quino_amine_DH_bsu"/>
</dbReference>
<comment type="caution">
    <text evidence="8">The sequence shown here is derived from an EMBL/GenBank/DDBJ whole genome shotgun (WGS) entry which is preliminary data.</text>
</comment>
<evidence type="ECO:0000256" key="6">
    <source>
        <dbReference type="ARBA" id="ARBA00038255"/>
    </source>
</evidence>
<comment type="subcellular location">
    <subcellularLocation>
        <location evidence="1">Cytoplasm</location>
    </subcellularLocation>
</comment>
<evidence type="ECO:0000256" key="4">
    <source>
        <dbReference type="ARBA" id="ARBA00022694"/>
    </source>
</evidence>
<dbReference type="PANTHER" id="PTHR14344:SF3">
    <property type="entry name" value="WD REPEAT-CONTAINING PROTEIN 6"/>
    <property type="match status" value="1"/>
</dbReference>
<evidence type="ECO:0000256" key="3">
    <source>
        <dbReference type="ARBA" id="ARBA00022574"/>
    </source>
</evidence>
<evidence type="ECO:0000256" key="7">
    <source>
        <dbReference type="PROSITE-ProRule" id="PRU00221"/>
    </source>
</evidence>
<dbReference type="PANTHER" id="PTHR14344">
    <property type="entry name" value="WD REPEAT PROTEIN"/>
    <property type="match status" value="1"/>
</dbReference>
<dbReference type="EMBL" id="CAJVPD010000022">
    <property type="protein sequence ID" value="CAG8245676.1"/>
    <property type="molecule type" value="Genomic_DNA"/>
</dbReference>
<evidence type="ECO:0008006" key="10">
    <source>
        <dbReference type="Google" id="ProtNLM"/>
    </source>
</evidence>
<dbReference type="Pfam" id="PF00400">
    <property type="entry name" value="WD40"/>
    <property type="match status" value="2"/>
</dbReference>
<reference evidence="8" key="1">
    <citation type="submission" date="2021-07" db="EMBL/GenBank/DDBJ databases">
        <authorList>
            <person name="Branca A.L. A."/>
        </authorList>
    </citation>
    <scope>NUCLEOTIDE SEQUENCE</scope>
</reference>
<dbReference type="GO" id="GO:0030488">
    <property type="term" value="P:tRNA methylation"/>
    <property type="evidence" value="ECO:0007669"/>
    <property type="project" value="TreeGrafter"/>
</dbReference>
<dbReference type="InterPro" id="IPR036322">
    <property type="entry name" value="WD40_repeat_dom_sf"/>
</dbReference>
<sequence length="1173" mass="126964">MPLSIEHIDACLPISALTVFSWGEKQFIFQGQGTLFRVVNSTTGAVSNQLQAFKRNHVHGFIALNYPQDDTSTVQILVWGGRSVRVIDLCLNYSENPVLSISSAEYNAPDWIMSGCAAAATGHHGGFLITANNALLSLEVTDSDLTKKKTAISIYQLATSVKSILYSADVIALSASHVLMAAGTVFGEIIVWSCFLSNHGMHKFNAVGSIHHFFTGHEGSIFNVRISPQISSLNPDRPGRFLASCSDDRTVRIWDISDCEHKTAQDPSAYSTDGYDLRSTGFGPVGAGEQTVGSESCVVQAFGHAARIWGVYFRSITNKDQTHVGLVSRGEDCTCVLWNLSWQASSDGATEYQLTEASSIQPHIGKHIWSLDLHRLGSETVVYTGGADGALKRFSVKENDDSQLPVCPPPVPEQPGFQRKRKQPTVDRARAFAFVLPSCLLCISTHGQVQLGHMHQTNGSTTTWEVLREVPDLGSFAVITGLPRKGLALIGHSRGLIQLYDHAARSFTDVASIGTRPLGLFFLQTDYSFPQSSNSTKQITFLVCYPTKEDVTLVTVSDWDSDSLKTKAVTFSLPSTFVVCSAAFIFEGQYLMIGSKTGGLAVYQTPKDDQISEPILLDRRIHGKEFVNHIHTVSSQSGSNGTQSEFVLTCGRDGTYCLHEMRLSGEDTNHLSMEIVHRTASMIGGNIEGAYVDEPTGDFMLYGFRSQEWVLRNESKLTDIINIASGGFRRDWAFSAGSKDEDACFAWRDDTSLVVTHIQPDASHLLRAGAHGRELKAVDVFSAPEGGRSLIATGAEDTTVRLFAPTSPVSASPWGAFECMRVLDTHKSGIQQVSWSKDGNYLFTSAAFEEFFVWRVRTVPSFGIATNLLAASPKDDPSSDLRILSFDLLEVKEVDGSQGFLLCLALSNSTIKIFHFSPSGCHFNLLARGTYMTNCLTQAHFLVTGSSVNLITAATDGFFTLWDLTKTLESFYIITDSLLKAKNTFDGSSAPADDITCEGRYQIHSNSIKGMELVSLSSTATVIIAGGDDNSFSVSLLRASSATTGASADVATVSIPDAHAAAVTTVKVLSQQIIRDAASNEESTKITVASSGNDHRVKIWSVVVDATQPGTQGINVKFVLDRYSAVADISSLGLVNNKQCSGTSADHDVAESQTSQAQLVVCGVGMEMFGVNS</sequence>
<feature type="repeat" description="WD" evidence="7">
    <location>
        <begin position="823"/>
        <end position="858"/>
    </location>
</feature>